<dbReference type="PANTHER" id="PTHR42698:SF1">
    <property type="entry name" value="GTPASE ERA, MITOCHONDRIAL"/>
    <property type="match status" value="1"/>
</dbReference>
<protein>
    <recommendedName>
        <fullName evidence="2">G domain-containing protein</fullName>
    </recommendedName>
</protein>
<dbReference type="CDD" id="cd04163">
    <property type="entry name" value="Era"/>
    <property type="match status" value="1"/>
</dbReference>
<dbReference type="InterPro" id="IPR005662">
    <property type="entry name" value="GTPase_Era-like"/>
</dbReference>
<evidence type="ECO:0000259" key="2">
    <source>
        <dbReference type="Pfam" id="PF01926"/>
    </source>
</evidence>
<dbReference type="PANTHER" id="PTHR42698">
    <property type="entry name" value="GTPASE ERA"/>
    <property type="match status" value="1"/>
</dbReference>
<evidence type="ECO:0000256" key="1">
    <source>
        <dbReference type="ARBA" id="ARBA00007921"/>
    </source>
</evidence>
<feature type="domain" description="G" evidence="2">
    <location>
        <begin position="305"/>
        <end position="406"/>
    </location>
</feature>
<comment type="caution">
    <text evidence="3">The sequence shown here is derived from an EMBL/GenBank/DDBJ whole genome shotgun (WGS) entry which is preliminary data.</text>
</comment>
<dbReference type="InterPro" id="IPR030388">
    <property type="entry name" value="G_ERA_dom"/>
</dbReference>
<dbReference type="InterPro" id="IPR005225">
    <property type="entry name" value="Small_GTP-bd"/>
</dbReference>
<dbReference type="AlphaFoldDB" id="A0A8S1VBY2"/>
<dbReference type="OrthoDB" id="8954335at2759"/>
<accession>A0A8S1VBY2</accession>
<evidence type="ECO:0000313" key="4">
    <source>
        <dbReference type="Proteomes" id="UP000689195"/>
    </source>
</evidence>
<dbReference type="HAMAP" id="MF_00367">
    <property type="entry name" value="GTPase_Era"/>
    <property type="match status" value="1"/>
</dbReference>
<dbReference type="FunFam" id="3.40.50.300:FF:005848">
    <property type="entry name" value="Uncharacterized protein"/>
    <property type="match status" value="1"/>
</dbReference>
<gene>
    <name evidence="3" type="ORF">PPENT_87.1.T0590176</name>
</gene>
<keyword evidence="4" id="KW-1185">Reference proteome</keyword>
<dbReference type="NCBIfam" id="TIGR00231">
    <property type="entry name" value="small_GTP"/>
    <property type="match status" value="1"/>
</dbReference>
<dbReference type="EMBL" id="CAJJDO010000059">
    <property type="protein sequence ID" value="CAD8173539.1"/>
    <property type="molecule type" value="Genomic_DNA"/>
</dbReference>
<dbReference type="GO" id="GO:0005525">
    <property type="term" value="F:GTP binding"/>
    <property type="evidence" value="ECO:0007669"/>
    <property type="project" value="InterPro"/>
</dbReference>
<dbReference type="InterPro" id="IPR006073">
    <property type="entry name" value="GTP-bd"/>
</dbReference>
<dbReference type="Pfam" id="PF01926">
    <property type="entry name" value="MMR_HSR1"/>
    <property type="match status" value="1"/>
</dbReference>
<sequence length="647" mass="75496">MKNDEQFLSFMVENEDSQLVESRLFKDNDEDYFKSLSKQFYGSKSQDVKKQLKIIKSAGDLKMKQSNTANLSNVLQPFSISYQLQQQIHKLLSKPKPQGQSLQSSFKTNQKMNQIKITYQQLQNRKLVIPKHEDSNILTQNSYRSTLNTSTKSQPKKDNVLDLEKCRKTQINEGPQKKQDALKILYNFVIFCFFKYNIMIKICGYCMSNLQKLKKYAPPKKLDAKTLRPYQHPTNPLSKKIDILSPTKPERFLFEDYETPATLYTINEQAIKTTELGTKVSNKILLKPLAQKPSVAIEEQKFLAVSIIGPPNSGKSTFLNQMIGEPISAVSNKSNTTVSEIRGVHTDVKSGVQIEFVDTPGVTKRYKFSKHFVTKAWDAIEDTNMVIILIDAIKTLDISMKNVMSRLNKIKVDQEQLRSYFRNEDDFRVSEEKPIPKILVFNKMDLCFNKKKLKWLQTEMEDLGKYDQTFYISSITGYGMEELKQYLYSQSFQCRWKYNENQKHLFTPMDQLEQIVRQAIFKRFYNEIPFIIGIYVKEFRVTSKESAKIEIQINVQTSSQARIVIGEEGRAIKQVKNEIEIVMAEIYKRLFQVKLQVTVKQGDKQIEFDAEKEDRTEHAQLDETLYRKEERERKQLLNVKFSKFLQD</sequence>
<reference evidence="3" key="1">
    <citation type="submission" date="2021-01" db="EMBL/GenBank/DDBJ databases">
        <authorList>
            <consortium name="Genoscope - CEA"/>
            <person name="William W."/>
        </authorList>
    </citation>
    <scope>NUCLEOTIDE SEQUENCE</scope>
</reference>
<evidence type="ECO:0000313" key="3">
    <source>
        <dbReference type="EMBL" id="CAD8173539.1"/>
    </source>
</evidence>
<dbReference type="GO" id="GO:0019843">
    <property type="term" value="F:rRNA binding"/>
    <property type="evidence" value="ECO:0007669"/>
    <property type="project" value="TreeGrafter"/>
</dbReference>
<dbReference type="GO" id="GO:0000028">
    <property type="term" value="P:ribosomal small subunit assembly"/>
    <property type="evidence" value="ECO:0007669"/>
    <property type="project" value="TreeGrafter"/>
</dbReference>
<dbReference type="GO" id="GO:0043024">
    <property type="term" value="F:ribosomal small subunit binding"/>
    <property type="evidence" value="ECO:0007669"/>
    <property type="project" value="TreeGrafter"/>
</dbReference>
<dbReference type="Proteomes" id="UP000689195">
    <property type="component" value="Unassembled WGS sequence"/>
</dbReference>
<organism evidence="3 4">
    <name type="scientific">Paramecium pentaurelia</name>
    <dbReference type="NCBI Taxonomy" id="43138"/>
    <lineage>
        <taxon>Eukaryota</taxon>
        <taxon>Sar</taxon>
        <taxon>Alveolata</taxon>
        <taxon>Ciliophora</taxon>
        <taxon>Intramacronucleata</taxon>
        <taxon>Oligohymenophorea</taxon>
        <taxon>Peniculida</taxon>
        <taxon>Parameciidae</taxon>
        <taxon>Paramecium</taxon>
    </lineage>
</organism>
<comment type="similarity">
    <text evidence="1">Belongs to the TRAFAC class TrmE-Era-EngA-EngB-Septin-like GTPase superfamily. Era GTPase family.</text>
</comment>
<name>A0A8S1VBY2_9CILI</name>
<dbReference type="CDD" id="cd22534">
    <property type="entry name" value="KH-II_Era"/>
    <property type="match status" value="1"/>
</dbReference>
<proteinExistence type="inferred from homology"/>